<keyword evidence="13 17" id="KW-1133">Transmembrane helix</keyword>
<evidence type="ECO:0000259" key="18">
    <source>
        <dbReference type="PROSITE" id="PS50089"/>
    </source>
</evidence>
<feature type="transmembrane region" description="Helical" evidence="17">
    <location>
        <begin position="278"/>
        <end position="297"/>
    </location>
</feature>
<sequence>MRLAWYAGASAALAVSVVLSAFHQRANFYSAMVYLSESNFCLLALVNFVYIIYGAFMYGLQRLCFGQLRAVEVDQLSDRAWVAITETCLAMTIFREEIGAWFLVMFTLLVTGKVWGWIGDGRLEVLEQQPPANPRLFHGRLVVSLLMSTIYDIWLLRYSINTVVQQARPNMMVMFLFEFAVLTTSSLRTNARYILTLADAKIVATQTSKRLAERRAEVRQQREEILRQREADLAAGREPEVPDQDLPNPDDVDELDIEVPGWEAKGQWVLTLELIVDFIKLSIYMAFFTVLLMFYGLPVHIMRDVYITASAFFKRLSALLKYRRAIQSMNKFSDATAEDLTREDTCIICREEMRPWDPASNPGAVERTRPKKLPCGHILHLGCLKSWLERQQVCPTCRNPVLAEGTSPGQNNQNRPANLPGQGQQQPQHGQGQAQAQAPPHPQGPNGQAPVQHNNGPGPNDGGAPAAQPGHRAFNLGPFRLEFIRGDFRNHDVLDDVLNRGMGGVGGGAAGGAATHANGTQPGPASMSRVLSPEFNQLVNRELASLQSLQNMQHELQTAHLLVAELTRLRQLHQQMEQLHGYLPAHGQHPSTRPTTPSAQTPTTQQHMPVHAAELTRLRHLHQPMEQHPTTRPTTPSAQMPLPGQLPLPGQVPRVQTPPPHTISQYAPFSSFPTYPYRGNSLTRYAAPPNTTAIPSGSTELPDGVVLPPGWSLLPLNRMDTNPATAGTPPPQPTETSPTVMARRGASSSQEQGAASASTGERERRTEEETPVLAPNPVLPVWGGSSQLFSQGLSGSHTPDVVQPPSPPKRREEGEGDGEGSGENGSGSERPEEEGKGKGKAVTLEEADEEEE</sequence>
<evidence type="ECO:0000313" key="19">
    <source>
        <dbReference type="EMBL" id="SPN98800.1"/>
    </source>
</evidence>
<dbReference type="GO" id="GO:0008270">
    <property type="term" value="F:zinc ion binding"/>
    <property type="evidence" value="ECO:0007669"/>
    <property type="project" value="UniProtKB-KW"/>
</dbReference>
<dbReference type="InterPro" id="IPR013083">
    <property type="entry name" value="Znf_RING/FYVE/PHD"/>
</dbReference>
<feature type="transmembrane region" description="Helical" evidence="17">
    <location>
        <begin position="138"/>
        <end position="158"/>
    </location>
</feature>
<keyword evidence="7 17" id="KW-0812">Transmembrane</keyword>
<keyword evidence="9 15" id="KW-0863">Zinc-finger</keyword>
<keyword evidence="12" id="KW-0862">Zinc</keyword>
<feature type="transmembrane region" description="Helical" evidence="17">
    <location>
        <begin position="40"/>
        <end position="60"/>
    </location>
</feature>
<dbReference type="GO" id="GO:0005789">
    <property type="term" value="C:endoplasmic reticulum membrane"/>
    <property type="evidence" value="ECO:0007669"/>
    <property type="project" value="UniProtKB-SubCell"/>
</dbReference>
<evidence type="ECO:0000256" key="5">
    <source>
        <dbReference type="ARBA" id="ARBA00012483"/>
    </source>
</evidence>
<evidence type="ECO:0000256" key="9">
    <source>
        <dbReference type="ARBA" id="ARBA00022771"/>
    </source>
</evidence>
<feature type="compositionally biased region" description="Low complexity" evidence="16">
    <location>
        <begin position="734"/>
        <end position="759"/>
    </location>
</feature>
<dbReference type="InterPro" id="IPR001841">
    <property type="entry name" value="Znf_RING"/>
</dbReference>
<comment type="similarity">
    <text evidence="4">Belongs to the HRD1 family.</text>
</comment>
<dbReference type="InterPro" id="IPR024766">
    <property type="entry name" value="Znf_RING_H2"/>
</dbReference>
<dbReference type="Gene3D" id="3.30.40.10">
    <property type="entry name" value="Zinc/RING finger domain, C3HC4 (zinc finger)"/>
    <property type="match status" value="1"/>
</dbReference>
<reference evidence="19" key="1">
    <citation type="submission" date="2018-03" db="EMBL/GenBank/DDBJ databases">
        <authorList>
            <person name="Guldener U."/>
        </authorList>
    </citation>
    <scope>NUCLEOTIDE SEQUENCE</scope>
</reference>
<proteinExistence type="inferred from homology"/>
<keyword evidence="11" id="KW-0256">Endoplasmic reticulum</keyword>
<dbReference type="InterPro" id="IPR057992">
    <property type="entry name" value="TPR_SYVN1_N"/>
</dbReference>
<evidence type="ECO:0000256" key="12">
    <source>
        <dbReference type="ARBA" id="ARBA00022833"/>
    </source>
</evidence>
<comment type="caution">
    <text evidence="19">The sequence shown here is derived from an EMBL/GenBank/DDBJ whole genome shotgun (WGS) entry which is preliminary data.</text>
</comment>
<evidence type="ECO:0000256" key="3">
    <source>
        <dbReference type="ARBA" id="ARBA00004906"/>
    </source>
</evidence>
<comment type="subcellular location">
    <subcellularLocation>
        <location evidence="2">Endoplasmic reticulum membrane</location>
        <topology evidence="2">Multi-pass membrane protein</topology>
    </subcellularLocation>
</comment>
<evidence type="ECO:0000256" key="8">
    <source>
        <dbReference type="ARBA" id="ARBA00022723"/>
    </source>
</evidence>
<comment type="catalytic activity">
    <reaction evidence="1">
        <text>S-ubiquitinyl-[E2 ubiquitin-conjugating enzyme]-L-cysteine + [acceptor protein]-L-lysine = [E2 ubiquitin-conjugating enzyme]-L-cysteine + N(6)-ubiquitinyl-[acceptor protein]-L-lysine.</text>
        <dbReference type="EC" id="2.3.2.27"/>
    </reaction>
</comment>
<dbReference type="Proteomes" id="UP001187682">
    <property type="component" value="Unassembled WGS sequence"/>
</dbReference>
<feature type="compositionally biased region" description="Low complexity" evidence="16">
    <location>
        <begin position="590"/>
        <end position="606"/>
    </location>
</feature>
<evidence type="ECO:0000256" key="14">
    <source>
        <dbReference type="ARBA" id="ARBA00023136"/>
    </source>
</evidence>
<keyword evidence="10" id="KW-0833">Ubl conjugation pathway</keyword>
<comment type="pathway">
    <text evidence="3">Protein modification; protein ubiquitination.</text>
</comment>
<evidence type="ECO:0000256" key="10">
    <source>
        <dbReference type="ARBA" id="ARBA00022786"/>
    </source>
</evidence>
<keyword evidence="14 17" id="KW-0472">Membrane</keyword>
<dbReference type="EMBL" id="ONZQ02000002">
    <property type="protein sequence ID" value="SPN98800.1"/>
    <property type="molecule type" value="Genomic_DNA"/>
</dbReference>
<evidence type="ECO:0000256" key="7">
    <source>
        <dbReference type="ARBA" id="ARBA00022692"/>
    </source>
</evidence>
<evidence type="ECO:0000256" key="15">
    <source>
        <dbReference type="PROSITE-ProRule" id="PRU00175"/>
    </source>
</evidence>
<dbReference type="Pfam" id="PF25563">
    <property type="entry name" value="TPR_SYVN1_N"/>
    <property type="match status" value="1"/>
</dbReference>
<gene>
    <name evidence="19" type="ORF">DNG_01841</name>
</gene>
<dbReference type="EC" id="2.3.2.27" evidence="5"/>
<dbReference type="PROSITE" id="PS50089">
    <property type="entry name" value="ZF_RING_2"/>
    <property type="match status" value="1"/>
</dbReference>
<dbReference type="GO" id="GO:0061630">
    <property type="term" value="F:ubiquitin protein ligase activity"/>
    <property type="evidence" value="ECO:0007669"/>
    <property type="project" value="UniProtKB-EC"/>
</dbReference>
<keyword evidence="6" id="KW-0808">Transferase</keyword>
<feature type="region of interest" description="Disordered" evidence="16">
    <location>
        <begin position="405"/>
        <end position="473"/>
    </location>
</feature>
<dbReference type="SMART" id="SM00184">
    <property type="entry name" value="RING"/>
    <property type="match status" value="1"/>
</dbReference>
<dbReference type="CDD" id="cd16479">
    <property type="entry name" value="RING-H2_synoviolin"/>
    <property type="match status" value="1"/>
</dbReference>
<evidence type="ECO:0000256" key="4">
    <source>
        <dbReference type="ARBA" id="ARBA00010089"/>
    </source>
</evidence>
<protein>
    <recommendedName>
        <fullName evidence="5">RING-type E3 ubiquitin transferase</fullName>
        <ecNumber evidence="5">2.3.2.27</ecNumber>
    </recommendedName>
</protein>
<dbReference type="InterPro" id="IPR050731">
    <property type="entry name" value="HRD1_E3_ubiq-ligases"/>
</dbReference>
<dbReference type="PANTHER" id="PTHR22763:SF184">
    <property type="entry name" value="E3 UBIQUITIN-PROTEIN LIGASE SYNOVIOLIN"/>
    <property type="match status" value="1"/>
</dbReference>
<evidence type="ECO:0000256" key="6">
    <source>
        <dbReference type="ARBA" id="ARBA00022679"/>
    </source>
</evidence>
<dbReference type="SUPFAM" id="SSF57850">
    <property type="entry name" value="RING/U-box"/>
    <property type="match status" value="1"/>
</dbReference>
<evidence type="ECO:0000256" key="1">
    <source>
        <dbReference type="ARBA" id="ARBA00000900"/>
    </source>
</evidence>
<dbReference type="InterPro" id="IPR058051">
    <property type="entry name" value="Znf_RING_synoviolin"/>
</dbReference>
<evidence type="ECO:0000256" key="11">
    <source>
        <dbReference type="ARBA" id="ARBA00022824"/>
    </source>
</evidence>
<evidence type="ECO:0000313" key="20">
    <source>
        <dbReference type="Proteomes" id="UP001187682"/>
    </source>
</evidence>
<evidence type="ECO:0000256" key="13">
    <source>
        <dbReference type="ARBA" id="ARBA00022989"/>
    </source>
</evidence>
<feature type="compositionally biased region" description="Low complexity" evidence="16">
    <location>
        <begin position="416"/>
        <end position="470"/>
    </location>
</feature>
<keyword evidence="8" id="KW-0479">Metal-binding</keyword>
<evidence type="ECO:0000256" key="2">
    <source>
        <dbReference type="ARBA" id="ARBA00004477"/>
    </source>
</evidence>
<feature type="region of interest" description="Disordered" evidence="16">
    <location>
        <begin position="712"/>
        <end position="852"/>
    </location>
</feature>
<feature type="compositionally biased region" description="Low complexity" evidence="16">
    <location>
        <begin position="783"/>
        <end position="796"/>
    </location>
</feature>
<dbReference type="Pfam" id="PF12678">
    <property type="entry name" value="zf-rbx1"/>
    <property type="match status" value="1"/>
</dbReference>
<dbReference type="PANTHER" id="PTHR22763">
    <property type="entry name" value="RING ZINC FINGER PROTEIN"/>
    <property type="match status" value="1"/>
</dbReference>
<name>A0AAE8SS01_9PEZI</name>
<dbReference type="GO" id="GO:0043161">
    <property type="term" value="P:proteasome-mediated ubiquitin-dependent protein catabolic process"/>
    <property type="evidence" value="ECO:0007669"/>
    <property type="project" value="TreeGrafter"/>
</dbReference>
<feature type="region of interest" description="Disordered" evidence="16">
    <location>
        <begin position="583"/>
        <end position="607"/>
    </location>
</feature>
<feature type="transmembrane region" description="Helical" evidence="17">
    <location>
        <begin position="98"/>
        <end position="118"/>
    </location>
</feature>
<evidence type="ECO:0000256" key="17">
    <source>
        <dbReference type="SAM" id="Phobius"/>
    </source>
</evidence>
<dbReference type="AlphaFoldDB" id="A0AAE8SS01"/>
<accession>A0AAE8SS01</accession>
<dbReference type="GO" id="GO:0036503">
    <property type="term" value="P:ERAD pathway"/>
    <property type="evidence" value="ECO:0007669"/>
    <property type="project" value="TreeGrafter"/>
</dbReference>
<organism evidence="19 20">
    <name type="scientific">Cephalotrichum gorgonifer</name>
    <dbReference type="NCBI Taxonomy" id="2041049"/>
    <lineage>
        <taxon>Eukaryota</taxon>
        <taxon>Fungi</taxon>
        <taxon>Dikarya</taxon>
        <taxon>Ascomycota</taxon>
        <taxon>Pezizomycotina</taxon>
        <taxon>Sordariomycetes</taxon>
        <taxon>Hypocreomycetidae</taxon>
        <taxon>Microascales</taxon>
        <taxon>Microascaceae</taxon>
        <taxon>Cephalotrichum</taxon>
    </lineage>
</organism>
<keyword evidence="20" id="KW-1185">Reference proteome</keyword>
<evidence type="ECO:0000256" key="16">
    <source>
        <dbReference type="SAM" id="MobiDB-lite"/>
    </source>
</evidence>
<feature type="domain" description="RING-type" evidence="18">
    <location>
        <begin position="346"/>
        <end position="398"/>
    </location>
</feature>